<comment type="caution">
    <text evidence="2">The sequence shown here is derived from an EMBL/GenBank/DDBJ whole genome shotgun (WGS) entry which is preliminary data.</text>
</comment>
<dbReference type="Proteomes" id="UP000828390">
    <property type="component" value="Unassembled WGS sequence"/>
</dbReference>
<dbReference type="InterPro" id="IPR011604">
    <property type="entry name" value="PDDEXK-like_dom_sf"/>
</dbReference>
<name>A0A9D4HEE3_DREPO</name>
<organism evidence="2 3">
    <name type="scientific">Dreissena polymorpha</name>
    <name type="common">Zebra mussel</name>
    <name type="synonym">Mytilus polymorpha</name>
    <dbReference type="NCBI Taxonomy" id="45954"/>
    <lineage>
        <taxon>Eukaryota</taxon>
        <taxon>Metazoa</taxon>
        <taxon>Spiralia</taxon>
        <taxon>Lophotrochozoa</taxon>
        <taxon>Mollusca</taxon>
        <taxon>Bivalvia</taxon>
        <taxon>Autobranchia</taxon>
        <taxon>Heteroconchia</taxon>
        <taxon>Euheterodonta</taxon>
        <taxon>Imparidentia</taxon>
        <taxon>Neoheterodontei</taxon>
        <taxon>Myida</taxon>
        <taxon>Dreissenoidea</taxon>
        <taxon>Dreissenidae</taxon>
        <taxon>Dreissena</taxon>
    </lineage>
</organism>
<feature type="compositionally biased region" description="Polar residues" evidence="1">
    <location>
        <begin position="119"/>
        <end position="132"/>
    </location>
</feature>
<accession>A0A9D4HEE3</accession>
<evidence type="ECO:0000313" key="3">
    <source>
        <dbReference type="Proteomes" id="UP000828390"/>
    </source>
</evidence>
<dbReference type="AlphaFoldDB" id="A0A9D4HEE3"/>
<dbReference type="InterPro" id="IPR011335">
    <property type="entry name" value="Restrct_endonuc-II-like"/>
</dbReference>
<reference evidence="2" key="1">
    <citation type="journal article" date="2019" name="bioRxiv">
        <title>The Genome of the Zebra Mussel, Dreissena polymorpha: A Resource for Invasive Species Research.</title>
        <authorList>
            <person name="McCartney M.A."/>
            <person name="Auch B."/>
            <person name="Kono T."/>
            <person name="Mallez S."/>
            <person name="Zhang Y."/>
            <person name="Obille A."/>
            <person name="Becker A."/>
            <person name="Abrahante J.E."/>
            <person name="Garbe J."/>
            <person name="Badalamenti J.P."/>
            <person name="Herman A."/>
            <person name="Mangelson H."/>
            <person name="Liachko I."/>
            <person name="Sullivan S."/>
            <person name="Sone E.D."/>
            <person name="Koren S."/>
            <person name="Silverstein K.A.T."/>
            <person name="Beckman K.B."/>
            <person name="Gohl D.M."/>
        </authorList>
    </citation>
    <scope>NUCLEOTIDE SEQUENCE</scope>
    <source>
        <strain evidence="2">Duluth1</strain>
        <tissue evidence="2">Whole animal</tissue>
    </source>
</reference>
<protein>
    <submittedName>
        <fullName evidence="2">Uncharacterized protein</fullName>
    </submittedName>
</protein>
<dbReference type="GO" id="GO:0006281">
    <property type="term" value="P:DNA repair"/>
    <property type="evidence" value="ECO:0007669"/>
    <property type="project" value="UniProtKB-ARBA"/>
</dbReference>
<feature type="region of interest" description="Disordered" evidence="1">
    <location>
        <begin position="98"/>
        <end position="132"/>
    </location>
</feature>
<evidence type="ECO:0000256" key="1">
    <source>
        <dbReference type="SAM" id="MobiDB-lite"/>
    </source>
</evidence>
<feature type="compositionally biased region" description="Polar residues" evidence="1">
    <location>
        <begin position="98"/>
        <end position="112"/>
    </location>
</feature>
<reference evidence="2" key="2">
    <citation type="submission" date="2020-11" db="EMBL/GenBank/DDBJ databases">
        <authorList>
            <person name="McCartney M.A."/>
            <person name="Auch B."/>
            <person name="Kono T."/>
            <person name="Mallez S."/>
            <person name="Becker A."/>
            <person name="Gohl D.M."/>
            <person name="Silverstein K.A.T."/>
            <person name="Koren S."/>
            <person name="Bechman K.B."/>
            <person name="Herman A."/>
            <person name="Abrahante J.E."/>
            <person name="Garbe J."/>
        </authorList>
    </citation>
    <scope>NUCLEOTIDE SEQUENCE</scope>
    <source>
        <strain evidence="2">Duluth1</strain>
        <tissue evidence="2">Whole animal</tissue>
    </source>
</reference>
<keyword evidence="3" id="KW-1185">Reference proteome</keyword>
<sequence>MLSDISGLLDRVANKSKRLINNTITNLAECWMHMRTKFDGGKVYNLCNRGSWHTRCYGGCLRKNVGPQWSPTVWKQVTDSSPGYHFIKLYEERDKQLTLSNQSKSKPQAQSNRWKRKVSTANESTSKSAKSSYGNEAIQCEDDVDASVLNTKCDQFMSHHINISNDTINAITTLTEDQSNSQVWHQERRNRITASNLGLILKWKTSISVKNIVEQLLYKTVRGNEFTPFGLQQERNTIHE</sequence>
<dbReference type="SUPFAM" id="SSF52980">
    <property type="entry name" value="Restriction endonuclease-like"/>
    <property type="match status" value="1"/>
</dbReference>
<evidence type="ECO:0000313" key="2">
    <source>
        <dbReference type="EMBL" id="KAH3830252.1"/>
    </source>
</evidence>
<gene>
    <name evidence="2" type="ORF">DPMN_103493</name>
</gene>
<proteinExistence type="predicted"/>
<dbReference type="Gene3D" id="3.90.320.10">
    <property type="match status" value="1"/>
</dbReference>
<dbReference type="EMBL" id="JAIWYP010000004">
    <property type="protein sequence ID" value="KAH3830252.1"/>
    <property type="molecule type" value="Genomic_DNA"/>
</dbReference>